<reference evidence="1" key="2">
    <citation type="submission" date="2021-04" db="EMBL/GenBank/DDBJ databases">
        <authorList>
            <person name="Gilroy R."/>
        </authorList>
    </citation>
    <scope>NUCLEOTIDE SEQUENCE</scope>
    <source>
        <strain evidence="1">5933</strain>
    </source>
</reference>
<name>A0A9D2Q6H7_9FIRM</name>
<dbReference type="InterPro" id="IPR036291">
    <property type="entry name" value="NAD(P)-bd_dom_sf"/>
</dbReference>
<dbReference type="Gene3D" id="3.40.50.720">
    <property type="entry name" value="NAD(P)-binding Rossmann-like Domain"/>
    <property type="match status" value="1"/>
</dbReference>
<dbReference type="AlphaFoldDB" id="A0A9D2Q6H7"/>
<dbReference type="Proteomes" id="UP000823918">
    <property type="component" value="Unassembled WGS sequence"/>
</dbReference>
<dbReference type="SUPFAM" id="SSF51735">
    <property type="entry name" value="NAD(P)-binding Rossmann-fold domains"/>
    <property type="match status" value="1"/>
</dbReference>
<dbReference type="EMBL" id="DWWA01000045">
    <property type="protein sequence ID" value="HJC72874.1"/>
    <property type="molecule type" value="Genomic_DNA"/>
</dbReference>
<gene>
    <name evidence="1" type="ORF">H9698_08805</name>
</gene>
<organism evidence="1 2">
    <name type="scientific">Candidatus Ruthenibacterium merdavium</name>
    <dbReference type="NCBI Taxonomy" id="2838752"/>
    <lineage>
        <taxon>Bacteria</taxon>
        <taxon>Bacillati</taxon>
        <taxon>Bacillota</taxon>
        <taxon>Clostridia</taxon>
        <taxon>Eubacteriales</taxon>
        <taxon>Oscillospiraceae</taxon>
        <taxon>Ruthenibacterium</taxon>
    </lineage>
</organism>
<protein>
    <submittedName>
        <fullName evidence="1">Sugar nucleotide-binding protein</fullName>
    </submittedName>
</protein>
<proteinExistence type="predicted"/>
<evidence type="ECO:0000313" key="1">
    <source>
        <dbReference type="EMBL" id="HJC72874.1"/>
    </source>
</evidence>
<sequence>MVTALVGYTGFVGGNIYAAGKESIRAVYNSHNIENAYGTNPDLLIYSGMRAEKYLANANPEADMELVTQAQQNIERIAPKKLVLISTIDVLKEPNGKNEEAEIDTHGLQAYGLNRYRLEQWVRAHYPDALIIRLPGLYGLNIKKNFIYDYMNVIPFMLKQEKLEELSAREPLLKEVYELQSNGFYKCRALSKEEKDRLKTAFRELGFTALNFTDSRNVYQFYPLSRLWNDIQIALKEGLTLWHPATAPISAAEVYEFLTGEPFENVVQPNPVFYDYRTKYADLFGGTGEYLMSREQVLEDIRRFVKEAE</sequence>
<comment type="caution">
    <text evidence="1">The sequence shown here is derived from an EMBL/GenBank/DDBJ whole genome shotgun (WGS) entry which is preliminary data.</text>
</comment>
<evidence type="ECO:0000313" key="2">
    <source>
        <dbReference type="Proteomes" id="UP000823918"/>
    </source>
</evidence>
<accession>A0A9D2Q6H7</accession>
<reference evidence="1" key="1">
    <citation type="journal article" date="2021" name="PeerJ">
        <title>Extensive microbial diversity within the chicken gut microbiome revealed by metagenomics and culture.</title>
        <authorList>
            <person name="Gilroy R."/>
            <person name="Ravi A."/>
            <person name="Getino M."/>
            <person name="Pursley I."/>
            <person name="Horton D.L."/>
            <person name="Alikhan N.F."/>
            <person name="Baker D."/>
            <person name="Gharbi K."/>
            <person name="Hall N."/>
            <person name="Watson M."/>
            <person name="Adriaenssens E.M."/>
            <person name="Foster-Nyarko E."/>
            <person name="Jarju S."/>
            <person name="Secka A."/>
            <person name="Antonio M."/>
            <person name="Oren A."/>
            <person name="Chaudhuri R.R."/>
            <person name="La Ragione R."/>
            <person name="Hildebrand F."/>
            <person name="Pallen M.J."/>
        </authorList>
    </citation>
    <scope>NUCLEOTIDE SEQUENCE</scope>
    <source>
        <strain evidence="1">5933</strain>
    </source>
</reference>